<dbReference type="PROSITE" id="PS52004">
    <property type="entry name" value="KS3_2"/>
    <property type="match status" value="1"/>
</dbReference>
<feature type="domain" description="Carrier" evidence="6">
    <location>
        <begin position="1115"/>
        <end position="1189"/>
    </location>
</feature>
<dbReference type="InterPro" id="IPR032821">
    <property type="entry name" value="PKS_assoc"/>
</dbReference>
<proteinExistence type="predicted"/>
<dbReference type="PROSITE" id="PS50075">
    <property type="entry name" value="CARRIER"/>
    <property type="match status" value="2"/>
</dbReference>
<dbReference type="InterPro" id="IPR014030">
    <property type="entry name" value="Ketoacyl_synth_N"/>
</dbReference>
<evidence type="ECO:0000313" key="8">
    <source>
        <dbReference type="EMBL" id="TVU84403.1"/>
    </source>
</evidence>
<dbReference type="GO" id="GO:0005886">
    <property type="term" value="C:plasma membrane"/>
    <property type="evidence" value="ECO:0007669"/>
    <property type="project" value="TreeGrafter"/>
</dbReference>
<evidence type="ECO:0000259" key="7">
    <source>
        <dbReference type="PROSITE" id="PS52004"/>
    </source>
</evidence>
<dbReference type="Pfam" id="PF23297">
    <property type="entry name" value="ACP_SdgA_C"/>
    <property type="match status" value="1"/>
</dbReference>
<dbReference type="GO" id="GO:0031177">
    <property type="term" value="F:phosphopantetheine binding"/>
    <property type="evidence" value="ECO:0007669"/>
    <property type="project" value="InterPro"/>
</dbReference>
<dbReference type="Pfam" id="PF00698">
    <property type="entry name" value="Acyl_transf_1"/>
    <property type="match status" value="1"/>
</dbReference>
<dbReference type="SUPFAM" id="SSF47336">
    <property type="entry name" value="ACP-like"/>
    <property type="match status" value="2"/>
</dbReference>
<keyword evidence="2" id="KW-0597">Phosphoprotein</keyword>
<feature type="domain" description="Carrier" evidence="6">
    <location>
        <begin position="1"/>
        <end position="78"/>
    </location>
</feature>
<dbReference type="InterPro" id="IPR001031">
    <property type="entry name" value="Thioesterase"/>
</dbReference>
<dbReference type="InterPro" id="IPR016036">
    <property type="entry name" value="Malonyl_transacylase_ACP-bd"/>
</dbReference>
<keyword evidence="1" id="KW-0596">Phosphopantetheine</keyword>
<dbReference type="InterPro" id="IPR014043">
    <property type="entry name" value="Acyl_transferase_dom"/>
</dbReference>
<dbReference type="GO" id="GO:0004315">
    <property type="term" value="F:3-oxoacyl-[acyl-carrier-protein] synthase activity"/>
    <property type="evidence" value="ECO:0007669"/>
    <property type="project" value="InterPro"/>
</dbReference>
<evidence type="ECO:0000256" key="1">
    <source>
        <dbReference type="ARBA" id="ARBA00022450"/>
    </source>
</evidence>
<dbReference type="SUPFAM" id="SSF52151">
    <property type="entry name" value="FabD/lysophospholipase-like"/>
    <property type="match status" value="1"/>
</dbReference>
<feature type="compositionally biased region" description="Low complexity" evidence="5">
    <location>
        <begin position="1196"/>
        <end position="1207"/>
    </location>
</feature>
<dbReference type="Proteomes" id="UP000320648">
    <property type="component" value="Unassembled WGS sequence"/>
</dbReference>
<keyword evidence="3" id="KW-0808">Transferase</keyword>
<dbReference type="GO" id="GO:0005737">
    <property type="term" value="C:cytoplasm"/>
    <property type="evidence" value="ECO:0007669"/>
    <property type="project" value="TreeGrafter"/>
</dbReference>
<feature type="domain" description="Ketosynthase family 3 (KS3)" evidence="7">
    <location>
        <begin position="99"/>
        <end position="522"/>
    </location>
</feature>
<evidence type="ECO:0000256" key="2">
    <source>
        <dbReference type="ARBA" id="ARBA00022553"/>
    </source>
</evidence>
<evidence type="ECO:0000256" key="4">
    <source>
        <dbReference type="ARBA" id="ARBA00023268"/>
    </source>
</evidence>
<dbReference type="Gene3D" id="3.30.70.250">
    <property type="entry name" value="Malonyl-CoA ACP transacylase, ACP-binding"/>
    <property type="match status" value="1"/>
</dbReference>
<dbReference type="InterPro" id="IPR036736">
    <property type="entry name" value="ACP-like_sf"/>
</dbReference>
<name>A0A558ISM2_9CORY</name>
<dbReference type="SMART" id="SM00827">
    <property type="entry name" value="PKS_AT"/>
    <property type="match status" value="1"/>
</dbReference>
<dbReference type="Pfam" id="PF00109">
    <property type="entry name" value="ketoacyl-synt"/>
    <property type="match status" value="1"/>
</dbReference>
<dbReference type="SUPFAM" id="SSF53474">
    <property type="entry name" value="alpha/beta-Hydrolases"/>
    <property type="match status" value="1"/>
</dbReference>
<comment type="caution">
    <text evidence="8">The sequence shown here is derived from an EMBL/GenBank/DDBJ whole genome shotgun (WGS) entry which is preliminary data.</text>
</comment>
<dbReference type="FunFam" id="3.40.47.10:FF:000019">
    <property type="entry name" value="Polyketide synthase type I"/>
    <property type="match status" value="1"/>
</dbReference>
<protein>
    <submittedName>
        <fullName evidence="8">Type I polyketide synthase</fullName>
    </submittedName>
</protein>
<sequence length="1614" mass="170492">MTVEELRGWLRTWVAQTTGLSAEEITDTKPLENFGLSSRDAVVLSGELENLLGIKLEPTVAYEYPTIAQLAERLVNGVASAPADSAPGAAAPRSTAIAGGDIAVIGYAGRFPGAKNVNEFWNMLVEGRAGTGPLPVGRWSEYSSDPITSEKMEQQNTDGGYIEDIASFDAEFFGLSPLEAANMDPQQRILLEVAWEALEDAGVPANQLRGTATGVYMGSTNNDYGMLITADPAEMHPYAMTGTSSAIVANRLSYAFDLRGPSLNVDTACSASLVAVNQAVKDLRVGAADTALAGGVNILASPHASIGFSELGVTSPTSAIHAFSDDADGIVRADAAGVLVLKRLEDAERDGDTIHAVIKGSAVNSDGHSNGLTAPNPDAQVDVLERAYADAGIRPQDVDYVEAHGTGTILGDPIEATALGRVLGPGRQPYNPTLLGSAKTNIGHSESAAGVVGLIKVIEGMRHGVIPPNINYVGPNRYIDFDAEHLEVVEDPREWPEYSGQKIAGVSGFGFGGTNAHVVLTDYRGLTRQDAPQVAIGEGHPVALPVSGLLPSRRAAAAADLADYIEAENPNLLSLARTLARRNHGRSRAVVTASSSEEAVKRLRQVSEGTVSVGIAAADSPTVHGPVFMYSGFGSQHRKMAKDMIALSPQFLARLEELDAIVQRESGWSILELVHDDAQTYNTETAQVAITAIQIALTDLLATFGVRPTGVIGMSMGEIGAAYAAGGITAADAMLIACHRARLMGEGEASLPEDQQGAMAVVELSAEEIDALPGSIEPAVYTGPGMTTVGGPREEVLALVEKLDGEGKFARALNVKGAGHTSAVDPLLGELYAEIAGMEAAPLHTTLFSSVDRGKVYRPGAVLHDEDYWIRMTRKPVYLQDATEAAFAAGHTQIVEISPNPIALMGLMSTAFAAGKADAQLLYSLKRKVDPTESLLDLLGKLYATGTPVDYTKVFGSGALVAAPHTRFRRQRFWTNARPSSGVSGLPGARVTLPEGAVAFSTNADQAPSALAILEAAAEAVTPGTHIAASEEHLDLPAKGEVTTIVRRTLGGLSVAVHYVDGATTKLVAEGFASTLNLAEPAAAPEPSLPQAVTAPQFADPDVGADAVRWDPAKESVEERLALIVSESMGYDVSDLPRELPLIDLGLDSLMGMRIKNRVENDFQIPPLQVQALRDASLADVITMVEEAVSEQPGSAAQAPADAAAEAGTVSTDAPSALTEADRTGANDTTVSAKGGEDKPNGESGGMDENREGVGVAPRDASERMVFGTWATFTGKAAAGVTSALPQVSDEVAEKIAERLTERAGIEVTAQQVQETEALENLADLVREGLETEVEGNIRVLREADGPAVFMFHPAGGTTVVYQPLTRRLPADVAVYGVERIEGSLEDRAAAYIEDILHYARGRKVVLGGWSFGGALAYEVAYQLQERAARGEDAAEVAFIALLDTTQPAHPAPKTLEETKARWGRYAAFAKKTYGLDFEPPYEMLETVGEDALMAMLAEFLSSTDASEHGLSAGVLEHQRASFVDNQILGSLDMGRWASVSVPVILFRSERMHDGAIELEPAYAEINPDGGWGVIVKDLEIVQLPGDHLAVPDEPAIGIVGKHMEEWIEEKIRK</sequence>
<dbReference type="InterPro" id="IPR029058">
    <property type="entry name" value="AB_hydrolase_fold"/>
</dbReference>
<reference evidence="8 9" key="1">
    <citation type="submission" date="2019-07" db="EMBL/GenBank/DDBJ databases">
        <title>Draft genome of C. aurimucosum strain 15-4290.</title>
        <authorList>
            <person name="Pacheco L.G.C."/>
            <person name="Aguiar E.R.G.R."/>
            <person name="Navas J."/>
            <person name="Santos C.S."/>
            <person name="Rocha D.J.P.G."/>
        </authorList>
    </citation>
    <scope>NUCLEOTIDE SEQUENCE [LARGE SCALE GENOMIC DNA]</scope>
    <source>
        <strain evidence="8 9">15-4290</strain>
    </source>
</reference>
<dbReference type="PANTHER" id="PTHR43775">
    <property type="entry name" value="FATTY ACID SYNTHASE"/>
    <property type="match status" value="1"/>
</dbReference>
<dbReference type="InterPro" id="IPR020841">
    <property type="entry name" value="PKS_Beta-ketoAc_synthase_dom"/>
</dbReference>
<dbReference type="SUPFAM" id="SSF53901">
    <property type="entry name" value="Thiolase-like"/>
    <property type="match status" value="1"/>
</dbReference>
<dbReference type="Gene3D" id="3.40.47.10">
    <property type="match status" value="1"/>
</dbReference>
<dbReference type="InterPro" id="IPR018201">
    <property type="entry name" value="Ketoacyl_synth_AS"/>
</dbReference>
<dbReference type="RefSeq" id="WP_158381434.1">
    <property type="nucleotide sequence ID" value="NZ_VMTX01000006.1"/>
</dbReference>
<dbReference type="SMART" id="SM00823">
    <property type="entry name" value="PKS_PP"/>
    <property type="match status" value="2"/>
</dbReference>
<feature type="region of interest" description="Disordered" evidence="5">
    <location>
        <begin position="1191"/>
        <end position="1258"/>
    </location>
</feature>
<dbReference type="Pfam" id="PF16197">
    <property type="entry name" value="KAsynt_C_assoc"/>
    <property type="match status" value="1"/>
</dbReference>
<dbReference type="Pfam" id="PF00975">
    <property type="entry name" value="Thioesterase"/>
    <property type="match status" value="1"/>
</dbReference>
<dbReference type="Gene3D" id="1.10.1200.10">
    <property type="entry name" value="ACP-like"/>
    <property type="match status" value="2"/>
</dbReference>
<dbReference type="Gene3D" id="3.40.50.1820">
    <property type="entry name" value="alpha/beta hydrolase"/>
    <property type="match status" value="1"/>
</dbReference>
<dbReference type="Pfam" id="PF00550">
    <property type="entry name" value="PP-binding"/>
    <property type="match status" value="1"/>
</dbReference>
<dbReference type="GO" id="GO:0071770">
    <property type="term" value="P:DIM/DIP cell wall layer assembly"/>
    <property type="evidence" value="ECO:0007669"/>
    <property type="project" value="TreeGrafter"/>
</dbReference>
<evidence type="ECO:0000256" key="5">
    <source>
        <dbReference type="SAM" id="MobiDB-lite"/>
    </source>
</evidence>
<dbReference type="GO" id="GO:0006633">
    <property type="term" value="P:fatty acid biosynthetic process"/>
    <property type="evidence" value="ECO:0007669"/>
    <property type="project" value="InterPro"/>
</dbReference>
<evidence type="ECO:0000256" key="3">
    <source>
        <dbReference type="ARBA" id="ARBA00022679"/>
    </source>
</evidence>
<dbReference type="CDD" id="cd00833">
    <property type="entry name" value="PKS"/>
    <property type="match status" value="1"/>
</dbReference>
<dbReference type="Gene3D" id="3.40.366.10">
    <property type="entry name" value="Malonyl-Coenzyme A Acyl Carrier Protein, domain 2"/>
    <property type="match status" value="1"/>
</dbReference>
<dbReference type="InterPro" id="IPR016035">
    <property type="entry name" value="Acyl_Trfase/lysoPLipase"/>
</dbReference>
<dbReference type="InterPro" id="IPR014031">
    <property type="entry name" value="Ketoacyl_synth_C"/>
</dbReference>
<evidence type="ECO:0000313" key="9">
    <source>
        <dbReference type="Proteomes" id="UP000320648"/>
    </source>
</evidence>
<dbReference type="PROSITE" id="PS00606">
    <property type="entry name" value="KS3_1"/>
    <property type="match status" value="1"/>
</dbReference>
<organism evidence="8 9">
    <name type="scientific">Corynebacterium aurimucosum</name>
    <dbReference type="NCBI Taxonomy" id="169292"/>
    <lineage>
        <taxon>Bacteria</taxon>
        <taxon>Bacillati</taxon>
        <taxon>Actinomycetota</taxon>
        <taxon>Actinomycetes</taxon>
        <taxon>Mycobacteriales</taxon>
        <taxon>Corynebacteriaceae</taxon>
        <taxon>Corynebacterium</taxon>
    </lineage>
</organism>
<dbReference type="SMART" id="SM00825">
    <property type="entry name" value="PKS_KS"/>
    <property type="match status" value="1"/>
</dbReference>
<dbReference type="GO" id="GO:0004312">
    <property type="term" value="F:fatty acid synthase activity"/>
    <property type="evidence" value="ECO:0007669"/>
    <property type="project" value="TreeGrafter"/>
</dbReference>
<dbReference type="InterPro" id="IPR009081">
    <property type="entry name" value="PP-bd_ACP"/>
</dbReference>
<dbReference type="SUPFAM" id="SSF55048">
    <property type="entry name" value="Probable ACP-binding domain of malonyl-CoA ACP transacylase"/>
    <property type="match status" value="1"/>
</dbReference>
<accession>A0A558ISM2</accession>
<dbReference type="InterPro" id="IPR020806">
    <property type="entry name" value="PKS_PP-bd"/>
</dbReference>
<gene>
    <name evidence="8" type="ORF">FQN05_05585</name>
</gene>
<dbReference type="InterPro" id="IPR050091">
    <property type="entry name" value="PKS_NRPS_Biosynth_Enz"/>
</dbReference>
<dbReference type="PANTHER" id="PTHR43775:SF37">
    <property type="entry name" value="SI:DKEY-61P9.11"/>
    <property type="match status" value="1"/>
</dbReference>
<dbReference type="EMBL" id="VMTX01000006">
    <property type="protein sequence ID" value="TVU84403.1"/>
    <property type="molecule type" value="Genomic_DNA"/>
</dbReference>
<dbReference type="InterPro" id="IPR001227">
    <property type="entry name" value="Ac_transferase_dom_sf"/>
</dbReference>
<keyword evidence="4" id="KW-0511">Multifunctional enzyme</keyword>
<dbReference type="InterPro" id="IPR016039">
    <property type="entry name" value="Thiolase-like"/>
</dbReference>
<evidence type="ECO:0000259" key="6">
    <source>
        <dbReference type="PROSITE" id="PS50075"/>
    </source>
</evidence>
<dbReference type="Pfam" id="PF02801">
    <property type="entry name" value="Ketoacyl-synt_C"/>
    <property type="match status" value="1"/>
</dbReference>